<dbReference type="PANTHER" id="PTHR35174">
    <property type="entry name" value="BLL7171 PROTEIN-RELATED"/>
    <property type="match status" value="1"/>
</dbReference>
<dbReference type="EMBL" id="VLKN01000002">
    <property type="protein sequence ID" value="TWI04618.1"/>
    <property type="molecule type" value="Genomic_DNA"/>
</dbReference>
<dbReference type="InterPro" id="IPR005545">
    <property type="entry name" value="YCII"/>
</dbReference>
<feature type="domain" description="YCII-related" evidence="2">
    <location>
        <begin position="1"/>
        <end position="94"/>
    </location>
</feature>
<dbReference type="SUPFAM" id="SSF54909">
    <property type="entry name" value="Dimeric alpha+beta barrel"/>
    <property type="match status" value="1"/>
</dbReference>
<dbReference type="OrthoDB" id="9795306at2"/>
<keyword evidence="4" id="KW-1185">Reference proteome</keyword>
<protein>
    <recommendedName>
        <fullName evidence="2">YCII-related domain-containing protein</fullName>
    </recommendedName>
</protein>
<gene>
    <name evidence="3" type="ORF">IP90_00751</name>
</gene>
<dbReference type="Proteomes" id="UP000315167">
    <property type="component" value="Unassembled WGS sequence"/>
</dbReference>
<sequence>MRFLSMVRVQENTGQVPSERLLTDMGKLMEEMTRAGVLLDAAGLAPTSDSVRLKLRGGRISVVDGPFTETKEVIGGYALLEAKSKEEAIELSKRFLEVHGEEWDIDCEVRQVEEPDSENGCGAGKALDS</sequence>
<dbReference type="RefSeq" id="WP_144898304.1">
    <property type="nucleotide sequence ID" value="NZ_VLKN01000002.1"/>
</dbReference>
<dbReference type="PANTHER" id="PTHR35174:SF1">
    <property type="entry name" value="BLL0086 PROTEIN"/>
    <property type="match status" value="1"/>
</dbReference>
<proteinExistence type="inferred from homology"/>
<evidence type="ECO:0000313" key="3">
    <source>
        <dbReference type="EMBL" id="TWI04618.1"/>
    </source>
</evidence>
<organism evidence="3 4">
    <name type="scientific">Luteimonas cucumeris</name>
    <dbReference type="NCBI Taxonomy" id="985012"/>
    <lineage>
        <taxon>Bacteria</taxon>
        <taxon>Pseudomonadati</taxon>
        <taxon>Pseudomonadota</taxon>
        <taxon>Gammaproteobacteria</taxon>
        <taxon>Lysobacterales</taxon>
        <taxon>Lysobacteraceae</taxon>
        <taxon>Luteimonas</taxon>
    </lineage>
</organism>
<evidence type="ECO:0000259" key="2">
    <source>
        <dbReference type="Pfam" id="PF03795"/>
    </source>
</evidence>
<dbReference type="InterPro" id="IPR011008">
    <property type="entry name" value="Dimeric_a/b-barrel"/>
</dbReference>
<reference evidence="3 4" key="1">
    <citation type="journal article" date="2015" name="Stand. Genomic Sci.">
        <title>Genomic Encyclopedia of Bacterial and Archaeal Type Strains, Phase III: the genomes of soil and plant-associated and newly described type strains.</title>
        <authorList>
            <person name="Whitman W.B."/>
            <person name="Woyke T."/>
            <person name="Klenk H.P."/>
            <person name="Zhou Y."/>
            <person name="Lilburn T.G."/>
            <person name="Beck B.J."/>
            <person name="De Vos P."/>
            <person name="Vandamme P."/>
            <person name="Eisen J.A."/>
            <person name="Garrity G."/>
            <person name="Hugenholtz P."/>
            <person name="Kyrpides N.C."/>
        </authorList>
    </citation>
    <scope>NUCLEOTIDE SEQUENCE [LARGE SCALE GENOMIC DNA]</scope>
    <source>
        <strain evidence="3 4">CGMCC 1.10821</strain>
    </source>
</reference>
<dbReference type="AlphaFoldDB" id="A0A562LAI4"/>
<dbReference type="Gene3D" id="3.30.70.1060">
    <property type="entry name" value="Dimeric alpha+beta barrel"/>
    <property type="match status" value="1"/>
</dbReference>
<comment type="caution">
    <text evidence="3">The sequence shown here is derived from an EMBL/GenBank/DDBJ whole genome shotgun (WGS) entry which is preliminary data.</text>
</comment>
<name>A0A562LAI4_9GAMM</name>
<evidence type="ECO:0000256" key="1">
    <source>
        <dbReference type="ARBA" id="ARBA00007689"/>
    </source>
</evidence>
<comment type="similarity">
    <text evidence="1">Belongs to the YciI family.</text>
</comment>
<accession>A0A562LAI4</accession>
<dbReference type="Pfam" id="PF03795">
    <property type="entry name" value="YCII"/>
    <property type="match status" value="1"/>
</dbReference>
<evidence type="ECO:0000313" key="4">
    <source>
        <dbReference type="Proteomes" id="UP000315167"/>
    </source>
</evidence>